<dbReference type="Pfam" id="PF13174">
    <property type="entry name" value="TPR_6"/>
    <property type="match status" value="1"/>
</dbReference>
<gene>
    <name evidence="3" type="ORF">I6U51_22180</name>
</gene>
<reference evidence="3" key="1">
    <citation type="submission" date="2020-12" db="EMBL/GenBank/DDBJ databases">
        <title>Clostridium thailandense sp. nov., a novel acetogenic bacterium isolated from peat land soil in Thailand.</title>
        <authorList>
            <person name="Chaikitkaew S."/>
            <person name="Birkeland N.K."/>
        </authorList>
    </citation>
    <scope>NUCLEOTIDE SEQUENCE</scope>
    <source>
        <strain evidence="3">DSM 17425</strain>
    </source>
</reference>
<dbReference type="SUPFAM" id="SSF48452">
    <property type="entry name" value="TPR-like"/>
    <property type="match status" value="1"/>
</dbReference>
<dbReference type="Pfam" id="PF13181">
    <property type="entry name" value="TPR_8"/>
    <property type="match status" value="3"/>
</dbReference>
<dbReference type="InterPro" id="IPR011990">
    <property type="entry name" value="TPR-like_helical_dom_sf"/>
</dbReference>
<dbReference type="Proteomes" id="UP000622687">
    <property type="component" value="Unassembled WGS sequence"/>
</dbReference>
<evidence type="ECO:0000256" key="1">
    <source>
        <dbReference type="PROSITE-ProRule" id="PRU00339"/>
    </source>
</evidence>
<evidence type="ECO:0000313" key="4">
    <source>
        <dbReference type="Proteomes" id="UP000622687"/>
    </source>
</evidence>
<dbReference type="PROSITE" id="PS50005">
    <property type="entry name" value="TPR"/>
    <property type="match status" value="1"/>
</dbReference>
<dbReference type="SMART" id="SM00028">
    <property type="entry name" value="TPR"/>
    <property type="match status" value="4"/>
</dbReference>
<name>A0A934M3B0_9CLOT</name>
<dbReference type="EMBL" id="JAEEGB010000043">
    <property type="protein sequence ID" value="MBI6875384.1"/>
    <property type="molecule type" value="Genomic_DNA"/>
</dbReference>
<dbReference type="RefSeq" id="WP_211144740.1">
    <property type="nucleotide sequence ID" value="NZ_JAEEGB010000043.1"/>
</dbReference>
<evidence type="ECO:0000313" key="3">
    <source>
        <dbReference type="EMBL" id="MBI6875384.1"/>
    </source>
</evidence>
<dbReference type="Gene3D" id="1.25.40.10">
    <property type="entry name" value="Tetratricopeptide repeat domain"/>
    <property type="match status" value="2"/>
</dbReference>
<protein>
    <submittedName>
        <fullName evidence="3">Tetratricopeptide repeat protein</fullName>
    </submittedName>
</protein>
<accession>A0A934M3B0</accession>
<sequence>MDKSKKVYIKALEKYNNGYIDKAIELSEESISLDIKNAAAINLKGLLYYLKGDLDTCQRLWKMNYQLNKDGVSERYLSDSKKDSERQKLYCESLRLIKELKINDALEILEQCSQSDYNYINVNNYIATCCINKGDYDKALSHIEKVLKVDKNNDMAKGNKNELRKLGMVNSKVDTKKIACALGGIACILAFTLVSINFAKHDTISRLFMNINNIKSTFKNNNKPKETSKGAIKESDVAKNNTTSIKSETQVFPADNIKNDIENKNFENIYNEYMNWKDKSLSINDKLTISKAYELLLQEGISYFYNKGSEYINAKNYLEAKEYLLKAYNLGGQSYLYSHIIYMLGSSYELSGDAENAIKYYTQYDENFSNGDYEETILYNLVIIYKDVDKDKAKSYSQKLIDKYPNSIYNNSITKGLVSN</sequence>
<keyword evidence="1" id="KW-0802">TPR repeat</keyword>
<keyword evidence="2" id="KW-0812">Transmembrane</keyword>
<feature type="transmembrane region" description="Helical" evidence="2">
    <location>
        <begin position="178"/>
        <end position="199"/>
    </location>
</feature>
<dbReference type="InterPro" id="IPR019734">
    <property type="entry name" value="TPR_rpt"/>
</dbReference>
<keyword evidence="2" id="KW-1133">Transmembrane helix</keyword>
<keyword evidence="4" id="KW-1185">Reference proteome</keyword>
<organism evidence="3 4">
    <name type="scientific">Clostridium aciditolerans</name>
    <dbReference type="NCBI Taxonomy" id="339861"/>
    <lineage>
        <taxon>Bacteria</taxon>
        <taxon>Bacillati</taxon>
        <taxon>Bacillota</taxon>
        <taxon>Clostridia</taxon>
        <taxon>Eubacteriales</taxon>
        <taxon>Clostridiaceae</taxon>
        <taxon>Clostridium</taxon>
    </lineage>
</organism>
<proteinExistence type="predicted"/>
<feature type="repeat" description="TPR" evidence="1">
    <location>
        <begin position="120"/>
        <end position="153"/>
    </location>
</feature>
<keyword evidence="2" id="KW-0472">Membrane</keyword>
<dbReference type="AlphaFoldDB" id="A0A934M3B0"/>
<evidence type="ECO:0000256" key="2">
    <source>
        <dbReference type="SAM" id="Phobius"/>
    </source>
</evidence>
<comment type="caution">
    <text evidence="3">The sequence shown here is derived from an EMBL/GenBank/DDBJ whole genome shotgun (WGS) entry which is preliminary data.</text>
</comment>